<organism evidence="6">
    <name type="scientific">Baileyella intestinalis</name>
    <dbReference type="NCBI Taxonomy" id="2606709"/>
    <lineage>
        <taxon>Bacteria</taxon>
        <taxon>Bacillati</taxon>
        <taxon>Bacillota</taxon>
        <taxon>Clostridia</taxon>
        <taxon>Peptostreptococcales</taxon>
        <taxon>Anaerovoracaceae</taxon>
        <taxon>Baileyella</taxon>
    </lineage>
</organism>
<dbReference type="SUPFAM" id="SSF53850">
    <property type="entry name" value="Periplasmic binding protein-like II"/>
    <property type="match status" value="1"/>
</dbReference>
<dbReference type="RefSeq" id="WP_154571531.1">
    <property type="nucleotide sequence ID" value="NZ_VUNB01000001.1"/>
</dbReference>
<evidence type="ECO:0000256" key="4">
    <source>
        <dbReference type="ARBA" id="ARBA00023163"/>
    </source>
</evidence>
<name>A0A6A8M5T7_9FIRM</name>
<dbReference type="InterPro" id="IPR000847">
    <property type="entry name" value="LysR_HTH_N"/>
</dbReference>
<dbReference type="GO" id="GO:0000976">
    <property type="term" value="F:transcription cis-regulatory region binding"/>
    <property type="evidence" value="ECO:0007669"/>
    <property type="project" value="TreeGrafter"/>
</dbReference>
<dbReference type="PANTHER" id="PTHR30126:SF40">
    <property type="entry name" value="HTH-TYPE TRANSCRIPTIONAL REGULATOR GLTR"/>
    <property type="match status" value="1"/>
</dbReference>
<protein>
    <submittedName>
        <fullName evidence="6">LysR family transcriptional regulator</fullName>
    </submittedName>
</protein>
<dbReference type="InterPro" id="IPR036388">
    <property type="entry name" value="WH-like_DNA-bd_sf"/>
</dbReference>
<sequence>MDIDKIEYFFASAELCNFTKAAQKCQITQAAMSKYINSLESELNCRLFYRNNKGCELTKQGAYFYDEMQRIAYLYEQVKIGIHERTEPLIRAGIEGEHHAIPEFQMFQTVNPEVVFDIHFADRETLLQALELERLDVLLLIRNQPDVNELGNPFKVIDLPGEKECLIFSNNALQKYGTVEEVIKNLPMITKSDDRKYHDYCREGLKRKFGVEPEEIKVIDSVTNQQLVISLSKGFAIVPGFEITEESVFHSVQMDEVFMTGLQMVYNKKNVTVETRKLITYIKEAFAK</sequence>
<evidence type="ECO:0000259" key="5">
    <source>
        <dbReference type="PROSITE" id="PS50931"/>
    </source>
</evidence>
<dbReference type="InterPro" id="IPR036390">
    <property type="entry name" value="WH_DNA-bd_sf"/>
</dbReference>
<evidence type="ECO:0000313" key="6">
    <source>
        <dbReference type="EMBL" id="MST68050.1"/>
    </source>
</evidence>
<dbReference type="PROSITE" id="PS50931">
    <property type="entry name" value="HTH_LYSR"/>
    <property type="match status" value="1"/>
</dbReference>
<dbReference type="AlphaFoldDB" id="A0A6A8M5T7"/>
<gene>
    <name evidence="6" type="ORF">FYJ66_00275</name>
</gene>
<evidence type="ECO:0000256" key="3">
    <source>
        <dbReference type="ARBA" id="ARBA00023125"/>
    </source>
</evidence>
<dbReference type="FunFam" id="1.10.10.10:FF:000001">
    <property type="entry name" value="LysR family transcriptional regulator"/>
    <property type="match status" value="1"/>
</dbReference>
<dbReference type="Gene3D" id="1.10.10.10">
    <property type="entry name" value="Winged helix-like DNA-binding domain superfamily/Winged helix DNA-binding domain"/>
    <property type="match status" value="1"/>
</dbReference>
<dbReference type="EMBL" id="VUNB01000001">
    <property type="protein sequence ID" value="MST68050.1"/>
    <property type="molecule type" value="Genomic_DNA"/>
</dbReference>
<dbReference type="PANTHER" id="PTHR30126">
    <property type="entry name" value="HTH-TYPE TRANSCRIPTIONAL REGULATOR"/>
    <property type="match status" value="1"/>
</dbReference>
<feature type="domain" description="HTH lysR-type" evidence="5">
    <location>
        <begin position="1"/>
        <end position="58"/>
    </location>
</feature>
<evidence type="ECO:0000256" key="2">
    <source>
        <dbReference type="ARBA" id="ARBA00023015"/>
    </source>
</evidence>
<dbReference type="GO" id="GO:0003700">
    <property type="term" value="F:DNA-binding transcription factor activity"/>
    <property type="evidence" value="ECO:0007669"/>
    <property type="project" value="InterPro"/>
</dbReference>
<comment type="similarity">
    <text evidence="1">Belongs to the LysR transcriptional regulatory family.</text>
</comment>
<accession>A0A6A8M5T7</accession>
<keyword evidence="3" id="KW-0238">DNA-binding</keyword>
<dbReference type="SUPFAM" id="SSF46785">
    <property type="entry name" value="Winged helix' DNA-binding domain"/>
    <property type="match status" value="1"/>
</dbReference>
<keyword evidence="4" id="KW-0804">Transcription</keyword>
<evidence type="ECO:0000256" key="1">
    <source>
        <dbReference type="ARBA" id="ARBA00009437"/>
    </source>
</evidence>
<comment type="caution">
    <text evidence="6">The sequence shown here is derived from an EMBL/GenBank/DDBJ whole genome shotgun (WGS) entry which is preliminary data.</text>
</comment>
<proteinExistence type="inferred from homology"/>
<dbReference type="Pfam" id="PF03466">
    <property type="entry name" value="LysR_substrate"/>
    <property type="match status" value="1"/>
</dbReference>
<keyword evidence="2" id="KW-0805">Transcription regulation</keyword>
<dbReference type="InterPro" id="IPR005119">
    <property type="entry name" value="LysR_subst-bd"/>
</dbReference>
<dbReference type="PRINTS" id="PR00039">
    <property type="entry name" value="HTHLYSR"/>
</dbReference>
<dbReference type="Pfam" id="PF00126">
    <property type="entry name" value="HTH_1"/>
    <property type="match status" value="1"/>
</dbReference>
<reference evidence="6" key="1">
    <citation type="submission" date="2019-09" db="EMBL/GenBank/DDBJ databases">
        <title>In-depth cultivation of the pig gut microbiome towards novel bacterial diversity and tailored functional studies.</title>
        <authorList>
            <person name="Wylensek D."/>
            <person name="Hitch T.C.A."/>
            <person name="Clavel T."/>
        </authorList>
    </citation>
    <scope>NUCLEOTIDE SEQUENCE</scope>
    <source>
        <strain evidence="6">RF-744-FAT-WT-3</strain>
    </source>
</reference>